<name>A0A060UMQ8_9PROT</name>
<proteinExistence type="predicted"/>
<protein>
    <submittedName>
        <fullName evidence="1">Uncharacterized protein</fullName>
    </submittedName>
</protein>
<organism evidence="1">
    <name type="scientific">Acidithiobacillus ferrivorans</name>
    <dbReference type="NCBI Taxonomy" id="160808"/>
    <lineage>
        <taxon>Bacteria</taxon>
        <taxon>Pseudomonadati</taxon>
        <taxon>Pseudomonadota</taxon>
        <taxon>Acidithiobacillia</taxon>
        <taxon>Acidithiobacillales</taxon>
        <taxon>Acidithiobacillaceae</taxon>
        <taxon>Acidithiobacillus</taxon>
    </lineage>
</organism>
<dbReference type="EMBL" id="LT841305">
    <property type="protein sequence ID" value="SMH66426.1"/>
    <property type="molecule type" value="Genomic_DNA"/>
</dbReference>
<accession>A0A060UMQ8</accession>
<evidence type="ECO:0000313" key="1">
    <source>
        <dbReference type="EMBL" id="CDQ09760.1"/>
    </source>
</evidence>
<evidence type="ECO:0000313" key="2">
    <source>
        <dbReference type="EMBL" id="SMH66426.1"/>
    </source>
</evidence>
<reference evidence="2 3" key="3">
    <citation type="submission" date="2017-03" db="EMBL/GenBank/DDBJ databases">
        <authorList>
            <person name="Regsiter A."/>
            <person name="William W."/>
        </authorList>
    </citation>
    <scope>NUCLEOTIDE SEQUENCE [LARGE SCALE GENOMIC DNA]</scope>
    <source>
        <strain evidence="2">PRJEB5721</strain>
    </source>
</reference>
<evidence type="ECO:0000313" key="3">
    <source>
        <dbReference type="Proteomes" id="UP000193925"/>
    </source>
</evidence>
<gene>
    <name evidence="2" type="ORF">AFERRI_30158</name>
    <name evidence="1" type="ORF">AFERRI_30406</name>
</gene>
<dbReference type="EMBL" id="CCCS020000023">
    <property type="protein sequence ID" value="CDQ09760.1"/>
    <property type="molecule type" value="Genomic_DNA"/>
</dbReference>
<reference evidence="1" key="2">
    <citation type="submission" date="2014-07" db="EMBL/GenBank/DDBJ databases">
        <title>Initial genome analysis of the psychrotolerant acidophile Acidithiobacillus ferrivorans CF27: insights into iron and sulfur oxidation pathways and into biofilm formation.</title>
        <authorList>
            <person name="Talla E."/>
            <person name="Hedrich S."/>
            <person name="Mangenot S."/>
            <person name="Ji B."/>
            <person name="Johnson D.B."/>
            <person name="Barbe V."/>
            <person name="Bonnefoy V."/>
        </authorList>
    </citation>
    <scope>NUCLEOTIDE SEQUENCE [LARGE SCALE GENOMIC DNA]</scope>
    <source>
        <strain evidence="1">CF27</strain>
    </source>
</reference>
<dbReference type="Proteomes" id="UP000193925">
    <property type="component" value="Chromosome AFERRI"/>
</dbReference>
<reference evidence="1" key="1">
    <citation type="submission" date="2014-03" db="EMBL/GenBank/DDBJ databases">
        <authorList>
            <person name="Genoscope - CEA"/>
        </authorList>
    </citation>
    <scope>NUCLEOTIDE SEQUENCE [LARGE SCALE GENOMIC DNA]</scope>
    <source>
        <strain evidence="1">CF27</strain>
    </source>
</reference>
<sequence>MVLKMATVNFSVPEDVKVAFNTTFCKENKSAIIAALMREAVDRAQRKDRARQAATRILERRESAPIVSTAECREARERDRP</sequence>
<dbReference type="AlphaFoldDB" id="A0A060UMQ8"/>
<keyword evidence="3" id="KW-1185">Reference proteome</keyword>